<dbReference type="AlphaFoldDB" id="A0AAQ3L1Z0"/>
<dbReference type="InterPro" id="IPR014840">
    <property type="entry name" value="HRD"/>
</dbReference>
<dbReference type="Pfam" id="PF08729">
    <property type="entry name" value="HUN"/>
    <property type="match status" value="1"/>
</dbReference>
<sequence>MEDDKEAAAVAAPPAPCPPPIPTPPQEQQLPPPYCTDAAAPRKEEPPPPPSGTQTLRFTVELRPGETTIVSWKRLLKDSGKGSGSLPNAAAADRSLSAQAGADGAPAENDLKDEVPPPNRFSAVIEKIERLYMGKQSSNEEELGDIPDDDQYDTKDSFIDDAELDEYFHVDKMSTKHNGYFVNKGKLEQTEASSSPQEKPRKKRRKDSTKMHGGGSHVILPGDRANTGNVQVKDAAMGAPAARRKLSPASVFPPYGEYQNEQHRPLKHKSKATTRGYKRKSADLITKPEDPPIVNAPYMDFLSRPLETKDFDKHKAGDFSSKNSAHKSRASNSCGSLHQAPRDKGLLEFQSKKLLNGDAEMSAKVRSKERYGSSDLAAMNLSANAYPMYAMQQASPRVKEGSSVRPKRTTLERAICDVERIVAECRPPSLDVQEVDPTFQGIKRRLPQQVKQKLAKVARLAANQGKISEDQLIDRLMGTVGHLVLRRTLKKNMREMAELGRLAKQQKADRFQQIKREANEMIRAHISQAKSKLAEQRDGPADDIQQVNNDEIRSLDGKYTLDTALEDKLCELYDLYVEGMDEDKSPQSRKFYVELTELWPSGCMDNVGIKDAIYRSKVRERALYKQHKVRSEERIKRKKLCRMRVDKPYPSAQVQSGQEKSMLISDTTNKGFVSMDDLNSYSPGSTGKSVPSPLATDSGVQLASKNHDKEFPRRFLSQHAH</sequence>
<feature type="compositionally biased region" description="Pro residues" evidence="1">
    <location>
        <begin position="13"/>
        <end position="34"/>
    </location>
</feature>
<feature type="region of interest" description="Disordered" evidence="1">
    <location>
        <begin position="179"/>
        <end position="296"/>
    </location>
</feature>
<evidence type="ECO:0000313" key="3">
    <source>
        <dbReference type="EMBL" id="WOL18770.1"/>
    </source>
</evidence>
<evidence type="ECO:0000313" key="4">
    <source>
        <dbReference type="Proteomes" id="UP001327560"/>
    </source>
</evidence>
<keyword evidence="4" id="KW-1185">Reference proteome</keyword>
<feature type="region of interest" description="Disordered" evidence="1">
    <location>
        <begin position="135"/>
        <end position="155"/>
    </location>
</feature>
<feature type="region of interest" description="Disordered" evidence="1">
    <location>
        <begin position="675"/>
        <end position="721"/>
    </location>
</feature>
<accession>A0AAQ3L1Z0</accession>
<feature type="region of interest" description="Disordered" evidence="1">
    <location>
        <begin position="313"/>
        <end position="342"/>
    </location>
</feature>
<feature type="region of interest" description="Disordered" evidence="1">
    <location>
        <begin position="77"/>
        <end position="119"/>
    </location>
</feature>
<name>A0AAQ3L1Z0_9LILI</name>
<feature type="domain" description="Hpc2-related" evidence="2">
    <location>
        <begin position="145"/>
        <end position="188"/>
    </location>
</feature>
<dbReference type="PANTHER" id="PTHR21669:SF28">
    <property type="entry name" value="YEMANUCLEIN"/>
    <property type="match status" value="1"/>
</dbReference>
<feature type="compositionally biased region" description="Basic and acidic residues" evidence="1">
    <location>
        <begin position="280"/>
        <end position="290"/>
    </location>
</feature>
<feature type="compositionally biased region" description="Acidic residues" evidence="1">
    <location>
        <begin position="139"/>
        <end position="151"/>
    </location>
</feature>
<dbReference type="Proteomes" id="UP001327560">
    <property type="component" value="Chromosome 9"/>
</dbReference>
<organism evidence="3 4">
    <name type="scientific">Canna indica</name>
    <name type="common">Indian-shot</name>
    <dbReference type="NCBI Taxonomy" id="4628"/>
    <lineage>
        <taxon>Eukaryota</taxon>
        <taxon>Viridiplantae</taxon>
        <taxon>Streptophyta</taxon>
        <taxon>Embryophyta</taxon>
        <taxon>Tracheophyta</taxon>
        <taxon>Spermatophyta</taxon>
        <taxon>Magnoliopsida</taxon>
        <taxon>Liliopsida</taxon>
        <taxon>Zingiberales</taxon>
        <taxon>Cannaceae</taxon>
        <taxon>Canna</taxon>
    </lineage>
</organism>
<dbReference type="GO" id="GO:0005634">
    <property type="term" value="C:nucleus"/>
    <property type="evidence" value="ECO:0007669"/>
    <property type="project" value="TreeGrafter"/>
</dbReference>
<dbReference type="PANTHER" id="PTHR21669">
    <property type="entry name" value="CAPZ-INTERACTING PROTEIN AND RELATED PROTEINS"/>
    <property type="match status" value="1"/>
</dbReference>
<feature type="region of interest" description="Disordered" evidence="1">
    <location>
        <begin position="1"/>
        <end position="62"/>
    </location>
</feature>
<dbReference type="GO" id="GO:0006325">
    <property type="term" value="P:chromatin organization"/>
    <property type="evidence" value="ECO:0007669"/>
    <property type="project" value="TreeGrafter"/>
</dbReference>
<evidence type="ECO:0000256" key="1">
    <source>
        <dbReference type="SAM" id="MobiDB-lite"/>
    </source>
</evidence>
<feature type="compositionally biased region" description="Low complexity" evidence="1">
    <location>
        <begin position="89"/>
        <end position="102"/>
    </location>
</feature>
<gene>
    <name evidence="3" type="ORF">Cni_G27567</name>
</gene>
<feature type="compositionally biased region" description="Polar residues" evidence="1">
    <location>
        <begin position="675"/>
        <end position="689"/>
    </location>
</feature>
<dbReference type="EMBL" id="CP136898">
    <property type="protein sequence ID" value="WOL18770.1"/>
    <property type="molecule type" value="Genomic_DNA"/>
</dbReference>
<proteinExistence type="predicted"/>
<evidence type="ECO:0000259" key="2">
    <source>
        <dbReference type="Pfam" id="PF08729"/>
    </source>
</evidence>
<reference evidence="3 4" key="1">
    <citation type="submission" date="2023-10" db="EMBL/GenBank/DDBJ databases">
        <title>Chromosome-scale genome assembly provides insights into flower coloration mechanisms of Canna indica.</title>
        <authorList>
            <person name="Li C."/>
        </authorList>
    </citation>
    <scope>NUCLEOTIDE SEQUENCE [LARGE SCALE GENOMIC DNA]</scope>
    <source>
        <tissue evidence="3">Flower</tissue>
    </source>
</reference>
<protein>
    <submittedName>
        <fullName evidence="3">Ubinuclein-1</fullName>
    </submittedName>
</protein>
<feature type="compositionally biased region" description="Basic residues" evidence="1">
    <location>
        <begin position="265"/>
        <end position="279"/>
    </location>
</feature>